<evidence type="ECO:0000259" key="4">
    <source>
        <dbReference type="Pfam" id="PF20803"/>
    </source>
</evidence>
<comment type="caution">
    <text evidence="5">The sequence shown here is derived from an EMBL/GenBank/DDBJ whole genome shotgun (WGS) entry which is preliminary data.</text>
</comment>
<dbReference type="Gene3D" id="1.10.10.10">
    <property type="entry name" value="Winged helix-like DNA-binding domain superfamily/Winged helix DNA-binding domain"/>
    <property type="match status" value="1"/>
</dbReference>
<evidence type="ECO:0000313" key="5">
    <source>
        <dbReference type="EMBL" id="TPG14021.1"/>
    </source>
</evidence>
<evidence type="ECO:0000259" key="3">
    <source>
        <dbReference type="Pfam" id="PF08223"/>
    </source>
</evidence>
<dbReference type="PIRSF" id="PIRSF020623">
    <property type="entry name" value="PaaX"/>
    <property type="match status" value="1"/>
</dbReference>
<proteinExistence type="predicted"/>
<dbReference type="Gene3D" id="1.20.58.1460">
    <property type="match status" value="1"/>
</dbReference>
<dbReference type="InterPro" id="IPR036388">
    <property type="entry name" value="WH-like_DNA-bd_sf"/>
</dbReference>
<feature type="region of interest" description="Disordered" evidence="1">
    <location>
        <begin position="1"/>
        <end position="29"/>
    </location>
</feature>
<dbReference type="RefSeq" id="WP_140743126.1">
    <property type="nucleotide sequence ID" value="NZ_RCZM01000006.1"/>
</dbReference>
<dbReference type="EMBL" id="RCZM01000006">
    <property type="protein sequence ID" value="TPG14021.1"/>
    <property type="molecule type" value="Genomic_DNA"/>
</dbReference>
<dbReference type="InterPro" id="IPR011965">
    <property type="entry name" value="PaaX_trns_reg"/>
</dbReference>
<dbReference type="Proteomes" id="UP000317722">
    <property type="component" value="Unassembled WGS sequence"/>
</dbReference>
<dbReference type="InterPro" id="IPR012906">
    <property type="entry name" value="PaaX-like_N"/>
</dbReference>
<protein>
    <submittedName>
        <fullName evidence="5">Transcriptional regulator</fullName>
    </submittedName>
</protein>
<dbReference type="InterPro" id="IPR048846">
    <property type="entry name" value="PaaX-like_central"/>
</dbReference>
<gene>
    <name evidence="5" type="ORF">EAH86_17595</name>
</gene>
<feature type="domain" description="Transcriptional repressor PaaX-like C-terminal" evidence="3">
    <location>
        <begin position="200"/>
        <end position="295"/>
    </location>
</feature>
<name>A0A502CQP7_9MICO</name>
<feature type="compositionally biased region" description="Low complexity" evidence="1">
    <location>
        <begin position="1"/>
        <end position="12"/>
    </location>
</feature>
<dbReference type="InterPro" id="IPR013225">
    <property type="entry name" value="PaaX_C"/>
</dbReference>
<dbReference type="Pfam" id="PF07848">
    <property type="entry name" value="PaaX"/>
    <property type="match status" value="1"/>
</dbReference>
<feature type="domain" description="Transcriptional repressor PaaX-like N-terminal" evidence="2">
    <location>
        <begin position="34"/>
        <end position="95"/>
    </location>
</feature>
<dbReference type="Pfam" id="PF08223">
    <property type="entry name" value="PaaX_C"/>
    <property type="match status" value="1"/>
</dbReference>
<feature type="domain" description="Transcriptional repressor PaaX-like central Cas2-like" evidence="4">
    <location>
        <begin position="118"/>
        <end position="192"/>
    </location>
</feature>
<sequence>MPRPSASAAAGGPPTGGPRPGEPQAGTGRQVQQLIVTICALHARGDHQSLAVAELIKLLATLDVDEAATRSALSRLKKRGVLLPARKGANAAYRLDPQLEDVFEEGDERIFAPRRAKPGDRWLLAAFSVPESQRNLRHQLRRVLAGRGFGTVAAGLWIAPEFVHAHLRRELEREGLLEFVEFFAADLLDDQIARRVAQWWDLEALAALYAGFTAAFEPVLERWGTSGEEPGRGSDDEARAFADDVLLLTAWRRLPYLDPGLPVEFLPEDWQGIAAERLFTTLHARLAGPAARHTARVLGS</sequence>
<keyword evidence="6" id="KW-1185">Reference proteome</keyword>
<dbReference type="Pfam" id="PF20803">
    <property type="entry name" value="PaaX_M"/>
    <property type="match status" value="1"/>
</dbReference>
<dbReference type="Gene3D" id="3.30.70.2650">
    <property type="match status" value="1"/>
</dbReference>
<evidence type="ECO:0000256" key="1">
    <source>
        <dbReference type="SAM" id="MobiDB-lite"/>
    </source>
</evidence>
<dbReference type="PANTHER" id="PTHR30319">
    <property type="entry name" value="PHENYLACETIC ACID REGULATOR-RELATED TRANSCRIPTIONAL REPRESSOR"/>
    <property type="match status" value="1"/>
</dbReference>
<dbReference type="GO" id="GO:0006351">
    <property type="term" value="P:DNA-templated transcription"/>
    <property type="evidence" value="ECO:0007669"/>
    <property type="project" value="InterPro"/>
</dbReference>
<organism evidence="5 6">
    <name type="scientific">Pedococcus bigeumensis</name>
    <dbReference type="NCBI Taxonomy" id="433644"/>
    <lineage>
        <taxon>Bacteria</taxon>
        <taxon>Bacillati</taxon>
        <taxon>Actinomycetota</taxon>
        <taxon>Actinomycetes</taxon>
        <taxon>Micrococcales</taxon>
        <taxon>Intrasporangiaceae</taxon>
        <taxon>Pedococcus</taxon>
    </lineage>
</organism>
<evidence type="ECO:0000313" key="6">
    <source>
        <dbReference type="Proteomes" id="UP000317722"/>
    </source>
</evidence>
<evidence type="ECO:0000259" key="2">
    <source>
        <dbReference type="Pfam" id="PF07848"/>
    </source>
</evidence>
<accession>A0A502CQP7</accession>
<dbReference type="OrthoDB" id="2270427at2"/>
<dbReference type="PANTHER" id="PTHR30319:SF1">
    <property type="entry name" value="TRANSCRIPTIONAL REPRESSOR PAAX"/>
    <property type="match status" value="1"/>
</dbReference>
<reference evidence="5 6" key="1">
    <citation type="journal article" date="2019" name="Environ. Microbiol.">
        <title>Species interactions and distinct microbial communities in high Arctic permafrost affected cryosols are associated with the CH4 and CO2 gas fluxes.</title>
        <authorList>
            <person name="Altshuler I."/>
            <person name="Hamel J."/>
            <person name="Turney S."/>
            <person name="Magnuson E."/>
            <person name="Levesque R."/>
            <person name="Greer C."/>
            <person name="Whyte L.G."/>
        </authorList>
    </citation>
    <scope>NUCLEOTIDE SEQUENCE [LARGE SCALE GENOMIC DNA]</scope>
    <source>
        <strain evidence="5 6">S9.3A</strain>
    </source>
</reference>
<dbReference type="AlphaFoldDB" id="A0A502CQP7"/>